<feature type="domain" description="Fibrinogen C-terminal" evidence="2">
    <location>
        <begin position="114"/>
        <end position="319"/>
    </location>
</feature>
<dbReference type="Gene3D" id="3.90.215.10">
    <property type="entry name" value="Gamma Fibrinogen, chain A, domain 1"/>
    <property type="match status" value="1"/>
</dbReference>
<organism evidence="3 4">
    <name type="scientific">Mizuhopecten yessoensis</name>
    <name type="common">Japanese scallop</name>
    <name type="synonym">Patinopecten yessoensis</name>
    <dbReference type="NCBI Taxonomy" id="6573"/>
    <lineage>
        <taxon>Eukaryota</taxon>
        <taxon>Metazoa</taxon>
        <taxon>Spiralia</taxon>
        <taxon>Lophotrochozoa</taxon>
        <taxon>Mollusca</taxon>
        <taxon>Bivalvia</taxon>
        <taxon>Autobranchia</taxon>
        <taxon>Pteriomorphia</taxon>
        <taxon>Pectinida</taxon>
        <taxon>Pectinoidea</taxon>
        <taxon>Pectinidae</taxon>
        <taxon>Mizuhopecten</taxon>
    </lineage>
</organism>
<dbReference type="Proteomes" id="UP000242188">
    <property type="component" value="Unassembled WGS sequence"/>
</dbReference>
<gene>
    <name evidence="3" type="ORF">KP79_PYT16242</name>
</gene>
<sequence length="319" mass="36181">MSSLWILAICLLQWHYCATATNCSGWKRILSASDRAFHSPNVTTTCSDVNKCVIACHRTGFSESLTFHIETNTCMCYDVDRSNDTLYTFVPQLGTLFYSKNSKTESQNSVIAVTYNSVTKTPCLELLDSGHTKDGIYEMTTETGVVFNVLCNMTAGGWTILQHRVNNTEVFSRTYQNYVDGFGSLHGEFWLGLEFMYIMTRQPRSVKFDLLKDTNVWLLLQYSSFTIDDSAAYYKLHVSGHVASAGMCTYTFTYNDGMEFYAKDRDRSSCATNRKGGWWFQGCTWLNINGGYGVRNSMATMGEYCSGYNYFTETVMSIR</sequence>
<evidence type="ECO:0000256" key="1">
    <source>
        <dbReference type="SAM" id="SignalP"/>
    </source>
</evidence>
<evidence type="ECO:0000313" key="3">
    <source>
        <dbReference type="EMBL" id="OWF56640.1"/>
    </source>
</evidence>
<dbReference type="GO" id="GO:0005615">
    <property type="term" value="C:extracellular space"/>
    <property type="evidence" value="ECO:0007669"/>
    <property type="project" value="TreeGrafter"/>
</dbReference>
<dbReference type="SMART" id="SM00186">
    <property type="entry name" value="FBG"/>
    <property type="match status" value="1"/>
</dbReference>
<dbReference type="STRING" id="6573.A0A210R6I1"/>
<reference evidence="3 4" key="1">
    <citation type="journal article" date="2017" name="Nat. Ecol. Evol.">
        <title>Scallop genome provides insights into evolution of bilaterian karyotype and development.</title>
        <authorList>
            <person name="Wang S."/>
            <person name="Zhang J."/>
            <person name="Jiao W."/>
            <person name="Li J."/>
            <person name="Xun X."/>
            <person name="Sun Y."/>
            <person name="Guo X."/>
            <person name="Huan P."/>
            <person name="Dong B."/>
            <person name="Zhang L."/>
            <person name="Hu X."/>
            <person name="Sun X."/>
            <person name="Wang J."/>
            <person name="Zhao C."/>
            <person name="Wang Y."/>
            <person name="Wang D."/>
            <person name="Huang X."/>
            <person name="Wang R."/>
            <person name="Lv J."/>
            <person name="Li Y."/>
            <person name="Zhang Z."/>
            <person name="Liu B."/>
            <person name="Lu W."/>
            <person name="Hui Y."/>
            <person name="Liang J."/>
            <person name="Zhou Z."/>
            <person name="Hou R."/>
            <person name="Li X."/>
            <person name="Liu Y."/>
            <person name="Li H."/>
            <person name="Ning X."/>
            <person name="Lin Y."/>
            <person name="Zhao L."/>
            <person name="Xing Q."/>
            <person name="Dou J."/>
            <person name="Li Y."/>
            <person name="Mao J."/>
            <person name="Guo H."/>
            <person name="Dou H."/>
            <person name="Li T."/>
            <person name="Mu C."/>
            <person name="Jiang W."/>
            <person name="Fu Q."/>
            <person name="Fu X."/>
            <person name="Miao Y."/>
            <person name="Liu J."/>
            <person name="Yu Q."/>
            <person name="Li R."/>
            <person name="Liao H."/>
            <person name="Li X."/>
            <person name="Kong Y."/>
            <person name="Jiang Z."/>
            <person name="Chourrout D."/>
            <person name="Li R."/>
            <person name="Bao Z."/>
        </authorList>
    </citation>
    <scope>NUCLEOTIDE SEQUENCE [LARGE SCALE GENOMIC DNA]</scope>
    <source>
        <strain evidence="3 4">PY_sf001</strain>
    </source>
</reference>
<keyword evidence="1" id="KW-0732">Signal</keyword>
<keyword evidence="4" id="KW-1185">Reference proteome</keyword>
<name>A0A210R6I1_MIZYE</name>
<evidence type="ECO:0000313" key="4">
    <source>
        <dbReference type="Proteomes" id="UP000242188"/>
    </source>
</evidence>
<dbReference type="InterPro" id="IPR014716">
    <property type="entry name" value="Fibrinogen_a/b/g_C_1"/>
</dbReference>
<proteinExistence type="predicted"/>
<dbReference type="AlphaFoldDB" id="A0A210R6I1"/>
<protein>
    <submittedName>
        <fullName evidence="3">Tenascin-X</fullName>
    </submittedName>
</protein>
<dbReference type="OrthoDB" id="6275059at2759"/>
<feature type="signal peptide" evidence="1">
    <location>
        <begin position="1"/>
        <end position="20"/>
    </location>
</feature>
<dbReference type="Pfam" id="PF00147">
    <property type="entry name" value="Fibrinogen_C"/>
    <property type="match status" value="1"/>
</dbReference>
<dbReference type="SUPFAM" id="SSF56496">
    <property type="entry name" value="Fibrinogen C-terminal domain-like"/>
    <property type="match status" value="1"/>
</dbReference>
<dbReference type="PROSITE" id="PS51406">
    <property type="entry name" value="FIBRINOGEN_C_2"/>
    <property type="match status" value="1"/>
</dbReference>
<dbReference type="InterPro" id="IPR036056">
    <property type="entry name" value="Fibrinogen-like_C"/>
</dbReference>
<evidence type="ECO:0000259" key="2">
    <source>
        <dbReference type="PROSITE" id="PS51406"/>
    </source>
</evidence>
<dbReference type="EMBL" id="NEDP02000123">
    <property type="protein sequence ID" value="OWF56640.1"/>
    <property type="molecule type" value="Genomic_DNA"/>
</dbReference>
<dbReference type="PANTHER" id="PTHR19143">
    <property type="entry name" value="FIBRINOGEN/TENASCIN/ANGIOPOEITIN"/>
    <property type="match status" value="1"/>
</dbReference>
<comment type="caution">
    <text evidence="3">The sequence shown here is derived from an EMBL/GenBank/DDBJ whole genome shotgun (WGS) entry which is preliminary data.</text>
</comment>
<dbReference type="InterPro" id="IPR002181">
    <property type="entry name" value="Fibrinogen_a/b/g_C_dom"/>
</dbReference>
<accession>A0A210R6I1</accession>
<feature type="chain" id="PRO_5012690753" evidence="1">
    <location>
        <begin position="21"/>
        <end position="319"/>
    </location>
</feature>
<dbReference type="InterPro" id="IPR050373">
    <property type="entry name" value="Fibrinogen_C-term_domain"/>
</dbReference>